<dbReference type="AlphaFoldDB" id="A0A242M3F0"/>
<protein>
    <submittedName>
        <fullName evidence="7">Putative LysR-family transcriptional regulator</fullName>
    </submittedName>
</protein>
<organism evidence="7 8">
    <name type="scientific">Caballeronia sordidicola</name>
    <name type="common">Burkholderia sordidicola</name>
    <dbReference type="NCBI Taxonomy" id="196367"/>
    <lineage>
        <taxon>Bacteria</taxon>
        <taxon>Pseudomonadati</taxon>
        <taxon>Pseudomonadota</taxon>
        <taxon>Betaproteobacteria</taxon>
        <taxon>Burkholderiales</taxon>
        <taxon>Burkholderiaceae</taxon>
        <taxon>Caballeronia</taxon>
    </lineage>
</organism>
<feature type="region of interest" description="Disordered" evidence="5">
    <location>
        <begin position="1"/>
        <end position="25"/>
    </location>
</feature>
<dbReference type="PRINTS" id="PR00039">
    <property type="entry name" value="HTHLYSR"/>
</dbReference>
<keyword evidence="4" id="KW-0804">Transcription</keyword>
<dbReference type="SUPFAM" id="SSF53850">
    <property type="entry name" value="Periplasmic binding protein-like II"/>
    <property type="match status" value="1"/>
</dbReference>
<evidence type="ECO:0000256" key="2">
    <source>
        <dbReference type="ARBA" id="ARBA00023015"/>
    </source>
</evidence>
<dbReference type="EMBL" id="NBTZ01000182">
    <property type="protein sequence ID" value="OTP65277.1"/>
    <property type="molecule type" value="Genomic_DNA"/>
</dbReference>
<evidence type="ECO:0000256" key="3">
    <source>
        <dbReference type="ARBA" id="ARBA00023125"/>
    </source>
</evidence>
<reference evidence="7 8" key="1">
    <citation type="submission" date="2017-03" db="EMBL/GenBank/DDBJ databases">
        <title>Genome analysis of strain PAMC 26577.</title>
        <authorList>
            <person name="Oh H.-M."/>
            <person name="Yang J.-A."/>
        </authorList>
    </citation>
    <scope>NUCLEOTIDE SEQUENCE [LARGE SCALE GENOMIC DNA]</scope>
    <source>
        <strain evidence="7 8">PAMC 26577</strain>
    </source>
</reference>
<dbReference type="InterPro" id="IPR036388">
    <property type="entry name" value="WH-like_DNA-bd_sf"/>
</dbReference>
<evidence type="ECO:0000259" key="6">
    <source>
        <dbReference type="PROSITE" id="PS50931"/>
    </source>
</evidence>
<feature type="compositionally biased region" description="Basic residues" evidence="5">
    <location>
        <begin position="1"/>
        <end position="13"/>
    </location>
</feature>
<dbReference type="Pfam" id="PF03466">
    <property type="entry name" value="LysR_substrate"/>
    <property type="match status" value="1"/>
</dbReference>
<evidence type="ECO:0000313" key="8">
    <source>
        <dbReference type="Proteomes" id="UP000195221"/>
    </source>
</evidence>
<evidence type="ECO:0000256" key="1">
    <source>
        <dbReference type="ARBA" id="ARBA00009437"/>
    </source>
</evidence>
<keyword evidence="2" id="KW-0805">Transcription regulation</keyword>
<evidence type="ECO:0000313" key="7">
    <source>
        <dbReference type="EMBL" id="OTP65277.1"/>
    </source>
</evidence>
<dbReference type="Gene3D" id="3.40.190.290">
    <property type="match status" value="1"/>
</dbReference>
<dbReference type="InterPro" id="IPR005119">
    <property type="entry name" value="LysR_subst-bd"/>
</dbReference>
<dbReference type="PANTHER" id="PTHR30419:SF30">
    <property type="entry name" value="LYSR FAMILY TRANSCRIPTIONAL REGULATOR"/>
    <property type="match status" value="1"/>
</dbReference>
<dbReference type="PANTHER" id="PTHR30419">
    <property type="entry name" value="HTH-TYPE TRANSCRIPTIONAL REGULATOR YBHD"/>
    <property type="match status" value="1"/>
</dbReference>
<name>A0A242M3F0_CABSO</name>
<dbReference type="Proteomes" id="UP000195221">
    <property type="component" value="Unassembled WGS sequence"/>
</dbReference>
<evidence type="ECO:0000256" key="5">
    <source>
        <dbReference type="SAM" id="MobiDB-lite"/>
    </source>
</evidence>
<evidence type="ECO:0000256" key="4">
    <source>
        <dbReference type="ARBA" id="ARBA00023163"/>
    </source>
</evidence>
<dbReference type="GO" id="GO:0003677">
    <property type="term" value="F:DNA binding"/>
    <property type="evidence" value="ECO:0007669"/>
    <property type="project" value="UniProtKB-KW"/>
</dbReference>
<dbReference type="InterPro" id="IPR050950">
    <property type="entry name" value="HTH-type_LysR_regulators"/>
</dbReference>
<feature type="domain" description="HTH lysR-type" evidence="6">
    <location>
        <begin position="120"/>
        <end position="177"/>
    </location>
</feature>
<dbReference type="PROSITE" id="PS50931">
    <property type="entry name" value="HTH_LYSR"/>
    <property type="match status" value="1"/>
</dbReference>
<dbReference type="Gene3D" id="1.10.10.10">
    <property type="entry name" value="Winged helix-like DNA-binding domain superfamily/Winged helix DNA-binding domain"/>
    <property type="match status" value="1"/>
</dbReference>
<dbReference type="CDD" id="cd05466">
    <property type="entry name" value="PBP2_LTTR_substrate"/>
    <property type="match status" value="1"/>
</dbReference>
<dbReference type="Pfam" id="PF00126">
    <property type="entry name" value="HTH_1"/>
    <property type="match status" value="1"/>
</dbReference>
<dbReference type="SUPFAM" id="SSF46785">
    <property type="entry name" value="Winged helix' DNA-binding domain"/>
    <property type="match status" value="1"/>
</dbReference>
<gene>
    <name evidence="7" type="ORF">PAMC26577_40625</name>
</gene>
<dbReference type="GO" id="GO:0003700">
    <property type="term" value="F:DNA-binding transcription factor activity"/>
    <property type="evidence" value="ECO:0007669"/>
    <property type="project" value="InterPro"/>
</dbReference>
<comment type="similarity">
    <text evidence="1">Belongs to the LysR transcriptional regulatory family.</text>
</comment>
<keyword evidence="3" id="KW-0238">DNA-binding</keyword>
<proteinExistence type="inferred from homology"/>
<comment type="caution">
    <text evidence="7">The sequence shown here is derived from an EMBL/GenBank/DDBJ whole genome shotgun (WGS) entry which is preliminary data.</text>
</comment>
<dbReference type="FunFam" id="1.10.10.10:FF:000001">
    <property type="entry name" value="LysR family transcriptional regulator"/>
    <property type="match status" value="1"/>
</dbReference>
<dbReference type="InterPro" id="IPR036390">
    <property type="entry name" value="WH_DNA-bd_sf"/>
</dbReference>
<dbReference type="InterPro" id="IPR000847">
    <property type="entry name" value="LysR_HTH_N"/>
</dbReference>
<dbReference type="GO" id="GO:0005829">
    <property type="term" value="C:cytosol"/>
    <property type="evidence" value="ECO:0007669"/>
    <property type="project" value="TreeGrafter"/>
</dbReference>
<accession>A0A242M3F0</accession>
<sequence>MRIWRRPKPHRSLKPGWAPNDTPDPSASFTVSTMIDGSPACIPQAILADPMSGINIASLPTRYLPNPSPISAFKFICIYFSPISQTKGNTASRLKSSLQCFLCPMQNWWHSICIWSISMIDLRALGHFVGVAERLNLSEAAKAFHLSQSALSRQIQSLESRLGIKLFDRIGKRLHLTAEGEDLLPRAQALLDQADALSARVDKVAQGRLGFLRVGATPQTIEALLSQALIDFGQRWPAIDTVLVEGSNDFLLSQVELGAIHVAVAALPDHHALEGTELFTARVCAVMPHAHPLARKTRIEVSTLREQRLLLLHEGFMTRSLFDNASGKAGLRGHGVMESSSMHTLSALARAGHGIAIVSSTSMPPPPECVGIPLTVGGRYLQQTVSAVWNPRRHKSGLVDAFITALTDHVSSSPHAEAFRA</sequence>